<accession>A0ABP8RW10</accession>
<protein>
    <submittedName>
        <fullName evidence="2">Uncharacterized protein</fullName>
    </submittedName>
</protein>
<dbReference type="EMBL" id="BAABGT010000062">
    <property type="protein sequence ID" value="GAA4550837.1"/>
    <property type="molecule type" value="Genomic_DNA"/>
</dbReference>
<sequence>MSRSRARVAALSAAALGLVVVGCLAVSAVAVGSPAVSAVATGSTALALTTPPADPPRVTPGLFPVTTPPAPAPSALAAAARAAVAADPAPVCATTRAVAPGDVPLRATSVTSRDSRQGCPQSRGIPTAGPPWGP</sequence>
<name>A0ABP8RW10_9PSEU</name>
<proteinExistence type="predicted"/>
<organism evidence="2 3">
    <name type="scientific">Pseudonocardia xishanensis</name>
    <dbReference type="NCBI Taxonomy" id="630995"/>
    <lineage>
        <taxon>Bacteria</taxon>
        <taxon>Bacillati</taxon>
        <taxon>Actinomycetota</taxon>
        <taxon>Actinomycetes</taxon>
        <taxon>Pseudonocardiales</taxon>
        <taxon>Pseudonocardiaceae</taxon>
        <taxon>Pseudonocardia</taxon>
    </lineage>
</organism>
<keyword evidence="3" id="KW-1185">Reference proteome</keyword>
<dbReference type="PROSITE" id="PS51257">
    <property type="entry name" value="PROKAR_LIPOPROTEIN"/>
    <property type="match status" value="1"/>
</dbReference>
<dbReference type="RefSeq" id="WP_345421044.1">
    <property type="nucleotide sequence ID" value="NZ_BAABGT010000062.1"/>
</dbReference>
<comment type="caution">
    <text evidence="2">The sequence shown here is derived from an EMBL/GenBank/DDBJ whole genome shotgun (WGS) entry which is preliminary data.</text>
</comment>
<evidence type="ECO:0000313" key="3">
    <source>
        <dbReference type="Proteomes" id="UP001501598"/>
    </source>
</evidence>
<dbReference type="Proteomes" id="UP001501598">
    <property type="component" value="Unassembled WGS sequence"/>
</dbReference>
<reference evidence="3" key="1">
    <citation type="journal article" date="2019" name="Int. J. Syst. Evol. Microbiol.">
        <title>The Global Catalogue of Microorganisms (GCM) 10K type strain sequencing project: providing services to taxonomists for standard genome sequencing and annotation.</title>
        <authorList>
            <consortium name="The Broad Institute Genomics Platform"/>
            <consortium name="The Broad Institute Genome Sequencing Center for Infectious Disease"/>
            <person name="Wu L."/>
            <person name="Ma J."/>
        </authorList>
    </citation>
    <scope>NUCLEOTIDE SEQUENCE [LARGE SCALE GENOMIC DNA]</scope>
    <source>
        <strain evidence="3">JCM 17906</strain>
    </source>
</reference>
<gene>
    <name evidence="2" type="ORF">GCM10023175_41650</name>
</gene>
<evidence type="ECO:0000256" key="1">
    <source>
        <dbReference type="SAM" id="MobiDB-lite"/>
    </source>
</evidence>
<evidence type="ECO:0000313" key="2">
    <source>
        <dbReference type="EMBL" id="GAA4550837.1"/>
    </source>
</evidence>
<feature type="region of interest" description="Disordered" evidence="1">
    <location>
        <begin position="102"/>
        <end position="134"/>
    </location>
</feature>